<reference evidence="7 8" key="1">
    <citation type="journal article" date="2016" name="Int. J. Syst. Evol. Microbiol.">
        <title>Oceanobacillus halophilus sp. nov., a novel moderately halophilic bacterium from a hypersaline lake.</title>
        <authorList>
            <person name="Amoozegar M.A."/>
            <person name="Bagheri M."/>
            <person name="Makhdoumi A."/>
            <person name="Nikou M.M."/>
            <person name="Fazeli S.A.S."/>
            <person name="Schumann P."/>
            <person name="Sproer C."/>
            <person name="Sanchez-Porro C."/>
            <person name="Ventosa A."/>
        </authorList>
    </citation>
    <scope>NUCLEOTIDE SEQUENCE [LARGE SCALE GENOMIC DNA]</scope>
    <source>
        <strain evidence="7 8">DSM 23996</strain>
    </source>
</reference>
<name>A0A494ZR92_9BACI</name>
<dbReference type="PANTHER" id="PTHR47737">
    <property type="entry name" value="GLYCINE BETAINE/PROLINE BETAINE TRANSPORT SYSTEM PERMEASE PROTEIN PROW"/>
    <property type="match status" value="1"/>
</dbReference>
<evidence type="ECO:0000256" key="4">
    <source>
        <dbReference type="ARBA" id="ARBA00023136"/>
    </source>
</evidence>
<evidence type="ECO:0000256" key="5">
    <source>
        <dbReference type="SAM" id="SignalP"/>
    </source>
</evidence>
<feature type="chain" id="PRO_5019789514" evidence="5">
    <location>
        <begin position="27"/>
        <end position="296"/>
    </location>
</feature>
<feature type="domain" description="ABC-type glycine betaine transport system substrate-binding" evidence="6">
    <location>
        <begin position="193"/>
        <end position="293"/>
    </location>
</feature>
<evidence type="ECO:0000256" key="3">
    <source>
        <dbReference type="ARBA" id="ARBA00022475"/>
    </source>
</evidence>
<dbReference type="GO" id="GO:0031460">
    <property type="term" value="P:glycine betaine transport"/>
    <property type="evidence" value="ECO:0007669"/>
    <property type="project" value="TreeGrafter"/>
</dbReference>
<dbReference type="Pfam" id="PF04069">
    <property type="entry name" value="OpuAC"/>
    <property type="match status" value="2"/>
</dbReference>
<protein>
    <submittedName>
        <fullName evidence="7">Glycine/betaine ABC transporter</fullName>
    </submittedName>
</protein>
<evidence type="ECO:0000259" key="6">
    <source>
        <dbReference type="Pfam" id="PF04069"/>
    </source>
</evidence>
<comment type="subcellular location">
    <subcellularLocation>
        <location evidence="1">Cell membrane</location>
    </subcellularLocation>
</comment>
<dbReference type="PANTHER" id="PTHR47737:SF1">
    <property type="entry name" value="GLYCINE BETAINE_PROLINE BETAINE TRANSPORT SYSTEM PERMEASE PROTEIN PROW"/>
    <property type="match status" value="1"/>
</dbReference>
<dbReference type="Proteomes" id="UP000269301">
    <property type="component" value="Unassembled WGS sequence"/>
</dbReference>
<accession>A0A494ZR92</accession>
<dbReference type="GO" id="GO:0005275">
    <property type="term" value="F:amine transmembrane transporter activity"/>
    <property type="evidence" value="ECO:0007669"/>
    <property type="project" value="TreeGrafter"/>
</dbReference>
<dbReference type="SUPFAM" id="SSF53850">
    <property type="entry name" value="Periplasmic binding protein-like II"/>
    <property type="match status" value="2"/>
</dbReference>
<dbReference type="PROSITE" id="PS51257">
    <property type="entry name" value="PROKAR_LIPOPROTEIN"/>
    <property type="match status" value="1"/>
</dbReference>
<sequence>MTSKKWIALLSICIILFLVGCQSESAEENNNDSAAAEITEIVGIEPGSGTMDIAEKAIESYSLDVELFPSTEAAMITELQQAIKNEEPIVVTLWQPHWMFSEYDLKFLEDPKGTLGASENIHTMVRQGLEEEHPSAYQFLDNFYWEVEDMNEVMSKFGQDNSVEPQVAAQEWIENNRDRVDAWMEGIASVDDKSIELAYTNYETEIASTNVVALVLEELGYTVELTPLDMGIAFESLSKGELDGMLIAWLPIGAASYYEAYKEEITDLGPNLEGAQQGFVVPEYMEIDSIEDLPMK</sequence>
<dbReference type="InterPro" id="IPR007210">
    <property type="entry name" value="ABC_Gly_betaine_transp_sub-bd"/>
</dbReference>
<keyword evidence="2" id="KW-0813">Transport</keyword>
<proteinExistence type="predicted"/>
<dbReference type="Gene3D" id="3.40.190.100">
    <property type="entry name" value="Glycine betaine-binding periplasmic protein, domain 2"/>
    <property type="match status" value="1"/>
</dbReference>
<dbReference type="Gene3D" id="3.10.105.10">
    <property type="entry name" value="Dipeptide-binding Protein, Domain 3"/>
    <property type="match status" value="1"/>
</dbReference>
<dbReference type="OrthoDB" id="9787902at2"/>
<keyword evidence="8" id="KW-1185">Reference proteome</keyword>
<evidence type="ECO:0000256" key="1">
    <source>
        <dbReference type="ARBA" id="ARBA00004236"/>
    </source>
</evidence>
<evidence type="ECO:0000313" key="8">
    <source>
        <dbReference type="Proteomes" id="UP000269301"/>
    </source>
</evidence>
<comment type="caution">
    <text evidence="7">The sequence shown here is derived from an EMBL/GenBank/DDBJ whole genome shotgun (WGS) entry which is preliminary data.</text>
</comment>
<evidence type="ECO:0000313" key="7">
    <source>
        <dbReference type="EMBL" id="RKQ28203.1"/>
    </source>
</evidence>
<dbReference type="RefSeq" id="WP_121206175.1">
    <property type="nucleotide sequence ID" value="NZ_RBZP01000033.1"/>
</dbReference>
<keyword evidence="4" id="KW-0472">Membrane</keyword>
<dbReference type="GO" id="GO:0015871">
    <property type="term" value="P:choline transport"/>
    <property type="evidence" value="ECO:0007669"/>
    <property type="project" value="TreeGrafter"/>
</dbReference>
<dbReference type="AlphaFoldDB" id="A0A494ZR92"/>
<feature type="signal peptide" evidence="5">
    <location>
        <begin position="1"/>
        <end position="26"/>
    </location>
</feature>
<evidence type="ECO:0000256" key="2">
    <source>
        <dbReference type="ARBA" id="ARBA00022448"/>
    </source>
</evidence>
<dbReference type="GO" id="GO:0015226">
    <property type="term" value="F:carnitine transmembrane transporter activity"/>
    <property type="evidence" value="ECO:0007669"/>
    <property type="project" value="TreeGrafter"/>
</dbReference>
<organism evidence="7 8">
    <name type="scientific">Oceanobacillus halophilus</name>
    <dbReference type="NCBI Taxonomy" id="930130"/>
    <lineage>
        <taxon>Bacteria</taxon>
        <taxon>Bacillati</taxon>
        <taxon>Bacillota</taxon>
        <taxon>Bacilli</taxon>
        <taxon>Bacillales</taxon>
        <taxon>Bacillaceae</taxon>
        <taxon>Oceanobacillus</taxon>
    </lineage>
</organism>
<dbReference type="EMBL" id="RBZP01000033">
    <property type="protein sequence ID" value="RKQ28203.1"/>
    <property type="molecule type" value="Genomic_DNA"/>
</dbReference>
<gene>
    <name evidence="7" type="ORF">D8M06_19090</name>
</gene>
<keyword evidence="3" id="KW-1003">Cell membrane</keyword>
<keyword evidence="5" id="KW-0732">Signal</keyword>
<dbReference type="GO" id="GO:0043190">
    <property type="term" value="C:ATP-binding cassette (ABC) transporter complex"/>
    <property type="evidence" value="ECO:0007669"/>
    <property type="project" value="InterPro"/>
</dbReference>
<feature type="domain" description="ABC-type glycine betaine transport system substrate-binding" evidence="6">
    <location>
        <begin position="38"/>
        <end position="175"/>
    </location>
</feature>